<reference evidence="5 6" key="4">
    <citation type="journal article" date="2020" name="PLoS ONE">
        <title>Taxonomic classification of strain PO100/5 shows a broader geographic distribution and genetic markers of the recently described Corynebacterium silvaticum.</title>
        <authorList>
            <person name="Viana M.V.C."/>
            <person name="Profeta R."/>
            <person name="da Silva A.L."/>
            <person name="Hurtado R."/>
            <person name="Cerqueira J.C."/>
            <person name="Ribeiro B.F.S."/>
            <person name="Almeida M.O."/>
            <person name="Morais-Rodrigues F."/>
            <person name="Soares S.C."/>
            <person name="Oliveira M."/>
            <person name="Tavares L."/>
            <person name="Figueiredo H."/>
            <person name="Wattam A.R."/>
            <person name="Barh D."/>
            <person name="Ghosh P."/>
            <person name="Silva A."/>
            <person name="Azevedo V."/>
        </authorList>
    </citation>
    <scope>NUCLEOTIDE SEQUENCE [LARGE SCALE GENOMIC DNA]</scope>
    <source>
        <strain evidence="5 6">PO100/5</strain>
    </source>
</reference>
<dbReference type="InterPro" id="IPR036922">
    <property type="entry name" value="Rieske_2Fe-2S_sf"/>
</dbReference>
<dbReference type="AlphaFoldDB" id="A0A7Y4LIP7"/>
<evidence type="ECO:0000256" key="3">
    <source>
        <dbReference type="ARBA" id="ARBA00023004"/>
    </source>
</evidence>
<dbReference type="GO" id="GO:0016705">
    <property type="term" value="F:oxidoreductase activity, acting on paired donors, with incorporation or reduction of molecular oxygen"/>
    <property type="evidence" value="ECO:0007669"/>
    <property type="project" value="UniProtKB-ARBA"/>
</dbReference>
<sequence length="135" mass="14093">MTTHDSTSSAHHGPKCTRRMFLLGTATTFAGAVLAACGGDKAKAKEIALSDVPVGSATIVDDFIIAQPVAGEYKAYSTDCPHQHAKITIVQGDTVKCPKHGSIFNIKDGAVTQGPSRDPLITKTLEVSGDKAKIS</sequence>
<dbReference type="InterPro" id="IPR017941">
    <property type="entry name" value="Rieske_2Fe-2S"/>
</dbReference>
<evidence type="ECO:0000256" key="1">
    <source>
        <dbReference type="ARBA" id="ARBA00022714"/>
    </source>
</evidence>
<evidence type="ECO:0000256" key="2">
    <source>
        <dbReference type="ARBA" id="ARBA00022723"/>
    </source>
</evidence>
<keyword evidence="4" id="KW-0411">Iron-sulfur</keyword>
<dbReference type="SUPFAM" id="SSF50022">
    <property type="entry name" value="ISP domain"/>
    <property type="match status" value="1"/>
</dbReference>
<dbReference type="Gene3D" id="2.102.10.10">
    <property type="entry name" value="Rieske [2Fe-2S] iron-sulphur domain"/>
    <property type="match status" value="1"/>
</dbReference>
<protein>
    <submittedName>
        <fullName evidence="5">Rieske (2Fe-2S) protein</fullName>
    </submittedName>
</protein>
<dbReference type="GeneID" id="75008902"/>
<reference evidence="5 6" key="1">
    <citation type="journal article" date="2014" name="BMC Vet. Res.">
        <title>First report of Corynebacterium pseudotuberculosis from caseous lymphadenitis lesions in Black Alentejano pig (Sus scrofa domesticus).</title>
        <authorList>
            <person name="Oliveira M."/>
            <person name="Barroco C."/>
            <person name="Mottola C."/>
            <person name="Santos R."/>
            <person name="Lemsaddek A."/>
            <person name="Tavares L."/>
            <person name="Semedo-Lemsaddek T."/>
        </authorList>
    </citation>
    <scope>NUCLEOTIDE SEQUENCE [LARGE SCALE GENOMIC DNA]</scope>
    <source>
        <strain evidence="5 6">PO100/5</strain>
    </source>
</reference>
<dbReference type="RefSeq" id="WP_087454783.1">
    <property type="nucleotide sequence ID" value="NZ_CP021417.2"/>
</dbReference>
<reference evidence="5 6" key="2">
    <citation type="journal article" date="2020" name="Antonie Van Leeuwenhoek">
        <title>Phylogenomic characterisation of a novel corynebacterial species pathogenic to animals.</title>
        <authorList>
            <person name="Moller J."/>
            <person name="Musella L."/>
            <person name="Melnikov V."/>
            <person name="Geissdorfer W."/>
            <person name="Burkovski A."/>
            <person name="Sangal V."/>
        </authorList>
    </citation>
    <scope>NUCLEOTIDE SEQUENCE [LARGE SCALE GENOMIC DNA]</scope>
    <source>
        <strain evidence="5 6">PO100/5</strain>
    </source>
</reference>
<keyword evidence="6" id="KW-1185">Reference proteome</keyword>
<dbReference type="GO" id="GO:0046872">
    <property type="term" value="F:metal ion binding"/>
    <property type="evidence" value="ECO:0007669"/>
    <property type="project" value="UniProtKB-KW"/>
</dbReference>
<dbReference type="KEGG" id="csil:CBE74_11860"/>
<name>A0A7Y4LIP7_9CORY</name>
<keyword evidence="3" id="KW-0408">Iron</keyword>
<accession>A0A7Y4LIP7</accession>
<organism evidence="5 6">
    <name type="scientific">Corynebacterium silvaticum</name>
    <dbReference type="NCBI Taxonomy" id="2320431"/>
    <lineage>
        <taxon>Bacteria</taxon>
        <taxon>Bacillati</taxon>
        <taxon>Actinomycetota</taxon>
        <taxon>Actinomycetes</taxon>
        <taxon>Mycobacteriales</taxon>
        <taxon>Corynebacteriaceae</taxon>
        <taxon>Corynebacterium</taxon>
    </lineage>
</organism>
<dbReference type="OrthoDB" id="25106at2"/>
<dbReference type="CDD" id="cd03467">
    <property type="entry name" value="Rieske"/>
    <property type="match status" value="1"/>
</dbReference>
<dbReference type="Proteomes" id="UP000195652">
    <property type="component" value="Chromosome"/>
</dbReference>
<evidence type="ECO:0000313" key="6">
    <source>
        <dbReference type="Proteomes" id="UP000195652"/>
    </source>
</evidence>
<proteinExistence type="predicted"/>
<keyword evidence="1" id="KW-0001">2Fe-2S</keyword>
<evidence type="ECO:0000313" key="5">
    <source>
        <dbReference type="EMBL" id="ARU47012.2"/>
    </source>
</evidence>
<dbReference type="Pfam" id="PF00355">
    <property type="entry name" value="Rieske"/>
    <property type="match status" value="1"/>
</dbReference>
<dbReference type="PROSITE" id="PS51296">
    <property type="entry name" value="RIESKE"/>
    <property type="match status" value="1"/>
</dbReference>
<dbReference type="GO" id="GO:0051537">
    <property type="term" value="F:2 iron, 2 sulfur cluster binding"/>
    <property type="evidence" value="ECO:0007669"/>
    <property type="project" value="UniProtKB-KW"/>
</dbReference>
<keyword evidence="2" id="KW-0479">Metal-binding</keyword>
<evidence type="ECO:0000256" key="4">
    <source>
        <dbReference type="ARBA" id="ARBA00023014"/>
    </source>
</evidence>
<gene>
    <name evidence="5" type="ORF">CBE74_11860</name>
</gene>
<dbReference type="GO" id="GO:0004497">
    <property type="term" value="F:monooxygenase activity"/>
    <property type="evidence" value="ECO:0007669"/>
    <property type="project" value="UniProtKB-ARBA"/>
</dbReference>
<reference evidence="5 6" key="3">
    <citation type="journal article" date="2020" name="Int. J. Syst. Evol. Microbiol.">
        <title>Corynebacterium silvaticum sp. nov., a unique group of NTTB corynebacteria in wild boar and roe deer.</title>
        <authorList>
            <person name="Dangel A."/>
            <person name="Berger A."/>
            <person name="Rau J."/>
            <person name="Eisenberg T."/>
            <person name="Kampfer P."/>
            <person name="Margos G."/>
            <person name="Contzen M."/>
            <person name="Busse H.J."/>
            <person name="Konrad R."/>
            <person name="Peters M."/>
            <person name="Sting R."/>
            <person name="Sing A."/>
        </authorList>
    </citation>
    <scope>NUCLEOTIDE SEQUENCE [LARGE SCALE GENOMIC DNA]</scope>
    <source>
        <strain evidence="5 6">PO100/5</strain>
    </source>
</reference>
<dbReference type="EMBL" id="CP021417">
    <property type="protein sequence ID" value="ARU47012.2"/>
    <property type="molecule type" value="Genomic_DNA"/>
</dbReference>